<evidence type="ECO:0000256" key="2">
    <source>
        <dbReference type="ARBA" id="ARBA00022692"/>
    </source>
</evidence>
<dbReference type="GO" id="GO:0016036">
    <property type="term" value="P:cellular response to phosphate starvation"/>
    <property type="evidence" value="ECO:0007669"/>
    <property type="project" value="TreeGrafter"/>
</dbReference>
<dbReference type="PANTHER" id="PTHR10783">
    <property type="entry name" value="XENOTROPIC AND POLYTROPIC RETROVIRUS RECEPTOR 1-RELATED"/>
    <property type="match status" value="1"/>
</dbReference>
<dbReference type="EMBL" id="CAJOBG010098286">
    <property type="protein sequence ID" value="CAF4692238.1"/>
    <property type="molecule type" value="Genomic_DNA"/>
</dbReference>
<dbReference type="PANTHER" id="PTHR10783:SF103">
    <property type="entry name" value="SOLUTE CARRIER FAMILY 53 MEMBER 1"/>
    <property type="match status" value="1"/>
</dbReference>
<evidence type="ECO:0000259" key="5">
    <source>
        <dbReference type="PROSITE" id="PS51380"/>
    </source>
</evidence>
<dbReference type="Pfam" id="PF03124">
    <property type="entry name" value="EXS"/>
    <property type="match status" value="1"/>
</dbReference>
<keyword evidence="2" id="KW-0812">Transmembrane</keyword>
<dbReference type="AlphaFoldDB" id="A0A821HV19"/>
<dbReference type="EMBL" id="CAJOBI010148011">
    <property type="protein sequence ID" value="CAF4798454.1"/>
    <property type="molecule type" value="Genomic_DNA"/>
</dbReference>
<dbReference type="EMBL" id="CAJOBG010122542">
    <property type="protein sequence ID" value="CAF4784346.1"/>
    <property type="molecule type" value="Genomic_DNA"/>
</dbReference>
<keyword evidence="4" id="KW-0472">Membrane</keyword>
<comment type="caution">
    <text evidence="6">The sequence shown here is derived from an EMBL/GenBank/DDBJ whole genome shotgun (WGS) entry which is preliminary data.</text>
</comment>
<dbReference type="Proteomes" id="UP000663866">
    <property type="component" value="Unassembled WGS sequence"/>
</dbReference>
<keyword evidence="3" id="KW-1133">Transmembrane helix</keyword>
<dbReference type="GO" id="GO:0006817">
    <property type="term" value="P:phosphate ion transport"/>
    <property type="evidence" value="ECO:0007669"/>
    <property type="project" value="TreeGrafter"/>
</dbReference>
<evidence type="ECO:0000256" key="4">
    <source>
        <dbReference type="ARBA" id="ARBA00023136"/>
    </source>
</evidence>
<dbReference type="InterPro" id="IPR004342">
    <property type="entry name" value="EXS_C"/>
</dbReference>
<evidence type="ECO:0000256" key="1">
    <source>
        <dbReference type="ARBA" id="ARBA00004141"/>
    </source>
</evidence>
<evidence type="ECO:0000313" key="8">
    <source>
        <dbReference type="EMBL" id="CAF4798454.1"/>
    </source>
</evidence>
<name>A0A821HV19_9BILA</name>
<dbReference type="Proteomes" id="UP000676336">
    <property type="component" value="Unassembled WGS sequence"/>
</dbReference>
<dbReference type="GO" id="GO:0000822">
    <property type="term" value="F:inositol hexakisphosphate binding"/>
    <property type="evidence" value="ECO:0007669"/>
    <property type="project" value="TreeGrafter"/>
</dbReference>
<evidence type="ECO:0000313" key="7">
    <source>
        <dbReference type="EMBL" id="CAF4784346.1"/>
    </source>
</evidence>
<evidence type="ECO:0000256" key="3">
    <source>
        <dbReference type="ARBA" id="ARBA00022989"/>
    </source>
</evidence>
<evidence type="ECO:0000313" key="9">
    <source>
        <dbReference type="Proteomes" id="UP000663866"/>
    </source>
</evidence>
<feature type="non-terminal residue" evidence="6">
    <location>
        <position position="80"/>
    </location>
</feature>
<gene>
    <name evidence="6" type="ORF">OVN521_LOCUS48100</name>
    <name evidence="7" type="ORF">OVN521_LOCUS51296</name>
    <name evidence="8" type="ORF">SMN809_LOCUS47070</name>
</gene>
<reference evidence="6" key="1">
    <citation type="submission" date="2021-02" db="EMBL/GenBank/DDBJ databases">
        <authorList>
            <person name="Nowell W R."/>
        </authorList>
    </citation>
    <scope>NUCLEOTIDE SEQUENCE</scope>
</reference>
<feature type="non-terminal residue" evidence="6">
    <location>
        <position position="1"/>
    </location>
</feature>
<accession>A0A821HV19</accession>
<evidence type="ECO:0000313" key="6">
    <source>
        <dbReference type="EMBL" id="CAF4692238.1"/>
    </source>
</evidence>
<dbReference type="GO" id="GO:0005886">
    <property type="term" value="C:plasma membrane"/>
    <property type="evidence" value="ECO:0007669"/>
    <property type="project" value="TreeGrafter"/>
</dbReference>
<organism evidence="6 9">
    <name type="scientific">Rotaria magnacalcarata</name>
    <dbReference type="NCBI Taxonomy" id="392030"/>
    <lineage>
        <taxon>Eukaryota</taxon>
        <taxon>Metazoa</taxon>
        <taxon>Spiralia</taxon>
        <taxon>Gnathifera</taxon>
        <taxon>Rotifera</taxon>
        <taxon>Eurotatoria</taxon>
        <taxon>Bdelloidea</taxon>
        <taxon>Philodinida</taxon>
        <taxon>Philodinidae</taxon>
        <taxon>Rotaria</taxon>
    </lineage>
</organism>
<feature type="domain" description="EXS" evidence="5">
    <location>
        <begin position="1"/>
        <end position="59"/>
    </location>
</feature>
<sequence length="80" mass="9543">AEYADVIGFIFGLIEIFRRFIWNYFRLENEHLNNCGEFRAVRDISIAPISNTTDYTTLEDMMDKENGIKNRRQSKRHDLL</sequence>
<protein>
    <recommendedName>
        <fullName evidence="5">EXS domain-containing protein</fullName>
    </recommendedName>
</protein>
<comment type="subcellular location">
    <subcellularLocation>
        <location evidence="1">Membrane</location>
        <topology evidence="1">Multi-pass membrane protein</topology>
    </subcellularLocation>
</comment>
<dbReference type="GO" id="GO:0005794">
    <property type="term" value="C:Golgi apparatus"/>
    <property type="evidence" value="ECO:0007669"/>
    <property type="project" value="TreeGrafter"/>
</dbReference>
<dbReference type="PROSITE" id="PS51380">
    <property type="entry name" value="EXS"/>
    <property type="match status" value="1"/>
</dbReference>
<keyword evidence="9" id="KW-1185">Reference proteome</keyword>
<proteinExistence type="predicted"/>